<name>A0ABU5W5U1_AERCA</name>
<keyword evidence="3" id="KW-1185">Reference proteome</keyword>
<evidence type="ECO:0000313" key="3">
    <source>
        <dbReference type="Proteomes" id="UP001304847"/>
    </source>
</evidence>
<evidence type="ECO:0000256" key="1">
    <source>
        <dbReference type="SAM" id="Phobius"/>
    </source>
</evidence>
<comment type="caution">
    <text evidence="2">The sequence shown here is derived from an EMBL/GenBank/DDBJ whole genome shotgun (WGS) entry which is preliminary data.</text>
</comment>
<reference evidence="2 3" key="1">
    <citation type="submission" date="2023-12" db="EMBL/GenBank/DDBJ databases">
        <title>Characterization of antibiotic resistance in Aeromonas spp. in hospital effluent.</title>
        <authorList>
            <person name="Negoseki B.R.S."/>
            <person name="Krul D."/>
            <person name="Siqueira A.C."/>
            <person name="Almeida M."/>
            <person name="Mesa D."/>
            <person name="Conte D."/>
            <person name="Dalla-Costa L.M."/>
        </authorList>
    </citation>
    <scope>NUCLEOTIDE SEQUENCE [LARGE SCALE GENOMIC DNA]</scope>
    <source>
        <strain evidence="2 3">36v</strain>
    </source>
</reference>
<proteinExistence type="predicted"/>
<feature type="transmembrane region" description="Helical" evidence="1">
    <location>
        <begin position="23"/>
        <end position="45"/>
    </location>
</feature>
<dbReference type="Proteomes" id="UP001304847">
    <property type="component" value="Unassembled WGS sequence"/>
</dbReference>
<dbReference type="EMBL" id="JAYGOJ010000044">
    <property type="protein sequence ID" value="MEA9436194.1"/>
    <property type="molecule type" value="Genomic_DNA"/>
</dbReference>
<keyword evidence="1" id="KW-1133">Transmembrane helix</keyword>
<keyword evidence="1" id="KW-0812">Transmembrane</keyword>
<sequence length="207" mass="24164">MDFKLDFKNVSKESLLNDLNSPLVQWVSLIIVSITLYTLIYEPYLDYRTQMRDSMFADMRKIERLERIQNSRDNIERQSKTINEQYHQLLGGLLDSKNYNRGVAEQVGLIEIAYKESSLVFGSRRFQEPTVRPWVGEKIISQWSFSGGSQNVVDFIYNLSALNKMIIPEKITITIKNDQKAELTTSLVSYRQLPPNELRFQSREGNR</sequence>
<keyword evidence="1" id="KW-0472">Membrane</keyword>
<accession>A0ABU5W5U1</accession>
<protein>
    <submittedName>
        <fullName evidence="2">Uncharacterized protein</fullName>
    </submittedName>
</protein>
<gene>
    <name evidence="2" type="ORF">VCX44_10260</name>
</gene>
<dbReference type="RefSeq" id="WP_076492319.1">
    <property type="nucleotide sequence ID" value="NZ_JAYGOJ010000044.1"/>
</dbReference>
<organism evidence="2 3">
    <name type="scientific">Aeromonas caviae</name>
    <name type="common">Aeromonas punctata</name>
    <dbReference type="NCBI Taxonomy" id="648"/>
    <lineage>
        <taxon>Bacteria</taxon>
        <taxon>Pseudomonadati</taxon>
        <taxon>Pseudomonadota</taxon>
        <taxon>Gammaproteobacteria</taxon>
        <taxon>Aeromonadales</taxon>
        <taxon>Aeromonadaceae</taxon>
        <taxon>Aeromonas</taxon>
    </lineage>
</organism>
<evidence type="ECO:0000313" key="2">
    <source>
        <dbReference type="EMBL" id="MEA9436194.1"/>
    </source>
</evidence>